<dbReference type="RefSeq" id="WP_170030849.1">
    <property type="nucleotide sequence ID" value="NZ_JABDTL010000001.1"/>
</dbReference>
<comment type="caution">
    <text evidence="2">The sequence shown here is derived from an EMBL/GenBank/DDBJ whole genome shotgun (WGS) entry which is preliminary data.</text>
</comment>
<gene>
    <name evidence="2" type="ORF">HNQ61_000225</name>
</gene>
<evidence type="ECO:0000313" key="3">
    <source>
        <dbReference type="Proteomes" id="UP000582837"/>
    </source>
</evidence>
<evidence type="ECO:0000256" key="1">
    <source>
        <dbReference type="SAM" id="MobiDB-lite"/>
    </source>
</evidence>
<feature type="region of interest" description="Disordered" evidence="1">
    <location>
        <begin position="1"/>
        <end position="21"/>
    </location>
</feature>
<dbReference type="Pfam" id="PF07507">
    <property type="entry name" value="WavE"/>
    <property type="match status" value="1"/>
</dbReference>
<proteinExistence type="predicted"/>
<reference evidence="2 3" key="1">
    <citation type="submission" date="2020-08" db="EMBL/GenBank/DDBJ databases">
        <title>Genomic Encyclopedia of Type Strains, Phase IV (KMG-IV): sequencing the most valuable type-strain genomes for metagenomic binning, comparative biology and taxonomic classification.</title>
        <authorList>
            <person name="Goeker M."/>
        </authorList>
    </citation>
    <scope>NUCLEOTIDE SEQUENCE [LARGE SCALE GENOMIC DNA]</scope>
    <source>
        <strain evidence="2 3">DSM 29007</strain>
    </source>
</reference>
<evidence type="ECO:0000313" key="2">
    <source>
        <dbReference type="EMBL" id="MBB6068614.1"/>
    </source>
</evidence>
<dbReference type="InterPro" id="IPR011122">
    <property type="entry name" value="WavE"/>
</dbReference>
<dbReference type="EMBL" id="JACHIA010000001">
    <property type="protein sequence ID" value="MBB6068614.1"/>
    <property type="molecule type" value="Genomic_DNA"/>
</dbReference>
<dbReference type="AlphaFoldDB" id="A0A841GUA3"/>
<sequence>MTSTSAPGEARAPRRREPVRSGQISVVVQGPVMGAPDAPPAARLTQRCLQSVRRHLPDAEIVLSTWRGSDVSGLHFDVLVESDDPGGPRCDDPAHPGWGPVYYNADRQAVSTYQGLRAASRPYAMKLRSDMLLTGTGFLRYFGRYRARSPQWRLFRERVVVPNYFSRNPRNRLPYPFHPSDWFQFGLREDLLDLWNSPPLDPSVPRWYEHRPHAPNDPEPWVMYRYTVEQWVWLSFLRRHGEVPFEHKCDDSPEALDLSDLAFANNLVVADRRALGIRFAKYPVSVQHAETLYTHREWQALYAAFCDPDARVEMDLPHVSKRLYSRYLAGAHSTLLNPRMSRAGAVVSAGWERRSPASFRVAKRLYSSVWAAVDRIASR</sequence>
<accession>A0A841GUA3</accession>
<evidence type="ECO:0008006" key="4">
    <source>
        <dbReference type="Google" id="ProtNLM"/>
    </source>
</evidence>
<keyword evidence="3" id="KW-1185">Reference proteome</keyword>
<name>A0A841GUA3_9BACT</name>
<protein>
    <recommendedName>
        <fullName evidence="4">LPS biosynthesis protein WavE</fullName>
    </recommendedName>
</protein>
<feature type="compositionally biased region" description="Low complexity" evidence="1">
    <location>
        <begin position="1"/>
        <end position="10"/>
    </location>
</feature>
<dbReference type="Proteomes" id="UP000582837">
    <property type="component" value="Unassembled WGS sequence"/>
</dbReference>
<organism evidence="2 3">
    <name type="scientific">Longimicrobium terrae</name>
    <dbReference type="NCBI Taxonomy" id="1639882"/>
    <lineage>
        <taxon>Bacteria</taxon>
        <taxon>Pseudomonadati</taxon>
        <taxon>Gemmatimonadota</taxon>
        <taxon>Longimicrobiia</taxon>
        <taxon>Longimicrobiales</taxon>
        <taxon>Longimicrobiaceae</taxon>
        <taxon>Longimicrobium</taxon>
    </lineage>
</organism>